<protein>
    <submittedName>
        <fullName evidence="1">Uncharacterized protein</fullName>
    </submittedName>
</protein>
<keyword evidence="2" id="KW-1185">Reference proteome</keyword>
<dbReference type="AlphaFoldDB" id="A0A8J7WMK8"/>
<accession>A0A8J7WMK8</accession>
<dbReference type="Proteomes" id="UP000677913">
    <property type="component" value="Unassembled WGS sequence"/>
</dbReference>
<gene>
    <name evidence="1" type="ORF">KGA66_10840</name>
</gene>
<organism evidence="1 2">
    <name type="scientific">Actinocrinis puniceicyclus</name>
    <dbReference type="NCBI Taxonomy" id="977794"/>
    <lineage>
        <taxon>Bacteria</taxon>
        <taxon>Bacillati</taxon>
        <taxon>Actinomycetota</taxon>
        <taxon>Actinomycetes</taxon>
        <taxon>Catenulisporales</taxon>
        <taxon>Actinospicaceae</taxon>
        <taxon>Actinocrinis</taxon>
    </lineage>
</organism>
<dbReference type="EMBL" id="JAGSXH010000029">
    <property type="protein sequence ID" value="MBS2963545.1"/>
    <property type="molecule type" value="Genomic_DNA"/>
</dbReference>
<sequence length="70" mass="7551">MTHDDEVEALMRVGVISGSDGYEWPGLTGTVPRTITTRYGRGHARLSNHLAHKAKADALAPAGIVYRFAS</sequence>
<evidence type="ECO:0000313" key="2">
    <source>
        <dbReference type="Proteomes" id="UP000677913"/>
    </source>
</evidence>
<reference evidence="1" key="1">
    <citation type="submission" date="2021-04" db="EMBL/GenBank/DDBJ databases">
        <title>Genome based classification of Actinospica acidithermotolerans sp. nov., an actinobacterium isolated from an Indonesian hot spring.</title>
        <authorList>
            <person name="Kusuma A.B."/>
            <person name="Putra K.E."/>
            <person name="Nafisah S."/>
            <person name="Loh J."/>
            <person name="Nouioui I."/>
            <person name="Goodfellow M."/>
        </authorList>
    </citation>
    <scope>NUCLEOTIDE SEQUENCE</scope>
    <source>
        <strain evidence="1">DSM 45618</strain>
    </source>
</reference>
<proteinExistence type="predicted"/>
<name>A0A8J7WMK8_9ACTN</name>
<dbReference type="RefSeq" id="WP_211467346.1">
    <property type="nucleotide sequence ID" value="NZ_JAGSXH010000029.1"/>
</dbReference>
<comment type="caution">
    <text evidence="1">The sequence shown here is derived from an EMBL/GenBank/DDBJ whole genome shotgun (WGS) entry which is preliminary data.</text>
</comment>
<evidence type="ECO:0000313" key="1">
    <source>
        <dbReference type="EMBL" id="MBS2963545.1"/>
    </source>
</evidence>